<accession>A0A060QGK7</accession>
<sequence length="261" mass="28449">MKPAVILYTVFALAALIVGLVVPLAVHRSGSNAVPGWEGLVNPGPISKAHQFIAGQCETCHRPFTGVVTNNCVTCHSLASFADKQSTRFHVAATQCTSCHVEHGERPHMTVMDHSALTRADFWSDTVAQLRSAGLVGASPIPGSAAAIPTDHRLDRDAVLHLNCASCHSNVDPHRARFGPDCASCHSTKTWLIAAFEHPADQISTDCNACHKAPPSHYMMHFKMISQHVAHQDAPVEEHCYACHTTDAWNNIRGYGWYKHH</sequence>
<evidence type="ECO:0000313" key="3">
    <source>
        <dbReference type="Proteomes" id="UP000027583"/>
    </source>
</evidence>
<keyword evidence="1" id="KW-0472">Membrane</keyword>
<organism evidence="2 3">
    <name type="scientific">Asaia bogorensis</name>
    <dbReference type="NCBI Taxonomy" id="91915"/>
    <lineage>
        <taxon>Bacteria</taxon>
        <taxon>Pseudomonadati</taxon>
        <taxon>Pseudomonadota</taxon>
        <taxon>Alphaproteobacteria</taxon>
        <taxon>Acetobacterales</taxon>
        <taxon>Acetobacteraceae</taxon>
        <taxon>Asaia</taxon>
    </lineage>
</organism>
<evidence type="ECO:0000256" key="1">
    <source>
        <dbReference type="SAM" id="Phobius"/>
    </source>
</evidence>
<dbReference type="RefSeq" id="WP_035444131.1">
    <property type="nucleotide sequence ID" value="NZ_CBLX010000012.1"/>
</dbReference>
<name>A0A060QGK7_9PROT</name>
<keyword evidence="1" id="KW-0812">Transmembrane</keyword>
<feature type="transmembrane region" description="Helical" evidence="1">
    <location>
        <begin position="6"/>
        <end position="26"/>
    </location>
</feature>
<comment type="caution">
    <text evidence="2">The sequence shown here is derived from an EMBL/GenBank/DDBJ whole genome shotgun (WGS) entry which is preliminary data.</text>
</comment>
<gene>
    <name evidence="2" type="ORF">ASAP_1763</name>
</gene>
<dbReference type="InterPro" id="IPR036280">
    <property type="entry name" value="Multihaem_cyt_sf"/>
</dbReference>
<reference evidence="2 3" key="1">
    <citation type="journal article" date="2014" name="Genome Biol. Evol.">
        <title>Acetic acid bacteria genomes reveal functional traits for adaptation to life in insect guts.</title>
        <authorList>
            <person name="Chouaia B."/>
            <person name="Gaiarsa S."/>
            <person name="Crotti E."/>
            <person name="Comandatore F."/>
            <person name="Degli Esposti M."/>
            <person name="Ricci I."/>
            <person name="Alma A."/>
            <person name="Favia G."/>
            <person name="Bandi C."/>
            <person name="Daffonchio D."/>
        </authorList>
    </citation>
    <scope>NUCLEOTIDE SEQUENCE [LARGE SCALE GENOMIC DNA]</scope>
    <source>
        <strain evidence="2 3">SF2.1</strain>
    </source>
</reference>
<keyword evidence="1" id="KW-1133">Transmembrane helix</keyword>
<protein>
    <submittedName>
        <fullName evidence="2">Bll4814 protein</fullName>
    </submittedName>
</protein>
<dbReference type="EMBL" id="CBLX010000012">
    <property type="protein sequence ID" value="CDG39808.1"/>
    <property type="molecule type" value="Genomic_DNA"/>
</dbReference>
<dbReference type="AlphaFoldDB" id="A0A060QGK7"/>
<dbReference type="Proteomes" id="UP000027583">
    <property type="component" value="Unassembled WGS sequence"/>
</dbReference>
<dbReference type="SUPFAM" id="SSF48695">
    <property type="entry name" value="Multiheme cytochromes"/>
    <property type="match status" value="1"/>
</dbReference>
<reference evidence="2 3" key="2">
    <citation type="journal article" date="2014" name="PLoS ONE">
        <title>Evolution of mitochondria reconstructed from the energy metabolism of living bacteria.</title>
        <authorList>
            <person name="Degli Esposti M."/>
            <person name="Chouaia B."/>
            <person name="Comandatore F."/>
            <person name="Crotti E."/>
            <person name="Sassera D."/>
            <person name="Lievens P.M."/>
            <person name="Daffonchio D."/>
            <person name="Bandi C."/>
        </authorList>
    </citation>
    <scope>NUCLEOTIDE SEQUENCE [LARGE SCALE GENOMIC DNA]</scope>
    <source>
        <strain evidence="2 3">SF2.1</strain>
    </source>
</reference>
<proteinExistence type="predicted"/>
<dbReference type="Gene3D" id="3.90.10.10">
    <property type="entry name" value="Cytochrome C3"/>
    <property type="match status" value="2"/>
</dbReference>
<dbReference type="eggNOG" id="ENOG5030E96">
    <property type="taxonomic scope" value="Bacteria"/>
</dbReference>
<evidence type="ECO:0000313" key="2">
    <source>
        <dbReference type="EMBL" id="CDG39808.1"/>
    </source>
</evidence>